<gene>
    <name evidence="9" type="ORF">GCM10022409_24280</name>
</gene>
<dbReference type="InterPro" id="IPR050925">
    <property type="entry name" value="Rhomboid_protease_S54"/>
</dbReference>
<evidence type="ECO:0000256" key="2">
    <source>
        <dbReference type="ARBA" id="ARBA00009045"/>
    </source>
</evidence>
<feature type="transmembrane region" description="Helical" evidence="7">
    <location>
        <begin position="165"/>
        <end position="186"/>
    </location>
</feature>
<keyword evidence="3 7" id="KW-0812">Transmembrane</keyword>
<dbReference type="Gene3D" id="1.20.1540.10">
    <property type="entry name" value="Rhomboid-like"/>
    <property type="match status" value="1"/>
</dbReference>
<feature type="transmembrane region" description="Helical" evidence="7">
    <location>
        <begin position="22"/>
        <end position="42"/>
    </location>
</feature>
<keyword evidence="10" id="KW-1185">Reference proteome</keyword>
<evidence type="ECO:0000313" key="10">
    <source>
        <dbReference type="Proteomes" id="UP001501469"/>
    </source>
</evidence>
<keyword evidence="5 7" id="KW-1133">Transmembrane helix</keyword>
<dbReference type="InterPro" id="IPR035952">
    <property type="entry name" value="Rhomboid-like_sf"/>
</dbReference>
<feature type="domain" description="Peptidase S54 rhomboid" evidence="8">
    <location>
        <begin position="58"/>
        <end position="218"/>
    </location>
</feature>
<comment type="similarity">
    <text evidence="2">Belongs to the peptidase S54 family.</text>
</comment>
<feature type="transmembrane region" description="Helical" evidence="7">
    <location>
        <begin position="106"/>
        <end position="128"/>
    </location>
</feature>
<dbReference type="Proteomes" id="UP001501469">
    <property type="component" value="Unassembled WGS sequence"/>
</dbReference>
<protein>
    <submittedName>
        <fullName evidence="9">Rhomboid family intramembrane serine protease</fullName>
    </submittedName>
</protein>
<dbReference type="PANTHER" id="PTHR43731">
    <property type="entry name" value="RHOMBOID PROTEASE"/>
    <property type="match status" value="1"/>
</dbReference>
<evidence type="ECO:0000256" key="5">
    <source>
        <dbReference type="ARBA" id="ARBA00022989"/>
    </source>
</evidence>
<dbReference type="GO" id="GO:0008233">
    <property type="term" value="F:peptidase activity"/>
    <property type="evidence" value="ECO:0007669"/>
    <property type="project" value="UniProtKB-KW"/>
</dbReference>
<name>A0ABP7U947_9BACT</name>
<dbReference type="Pfam" id="PF01694">
    <property type="entry name" value="Rhomboid"/>
    <property type="match status" value="1"/>
</dbReference>
<dbReference type="GO" id="GO:0006508">
    <property type="term" value="P:proteolysis"/>
    <property type="evidence" value="ECO:0007669"/>
    <property type="project" value="UniProtKB-KW"/>
</dbReference>
<keyword evidence="6 7" id="KW-0472">Membrane</keyword>
<keyword evidence="4" id="KW-0378">Hydrolase</keyword>
<evidence type="ECO:0000313" key="9">
    <source>
        <dbReference type="EMBL" id="GAA4038076.1"/>
    </source>
</evidence>
<evidence type="ECO:0000256" key="7">
    <source>
        <dbReference type="SAM" id="Phobius"/>
    </source>
</evidence>
<organism evidence="9 10">
    <name type="scientific">Hymenobacter glaciei</name>
    <dbReference type="NCBI Taxonomy" id="877209"/>
    <lineage>
        <taxon>Bacteria</taxon>
        <taxon>Pseudomonadati</taxon>
        <taxon>Bacteroidota</taxon>
        <taxon>Cytophagia</taxon>
        <taxon>Cytophagales</taxon>
        <taxon>Hymenobacteraceae</taxon>
        <taxon>Hymenobacter</taxon>
    </lineage>
</organism>
<feature type="transmembrane region" description="Helical" evidence="7">
    <location>
        <begin position="140"/>
        <end position="159"/>
    </location>
</feature>
<keyword evidence="9" id="KW-0645">Protease</keyword>
<proteinExistence type="inferred from homology"/>
<comment type="subcellular location">
    <subcellularLocation>
        <location evidence="1">Membrane</location>
        <topology evidence="1">Multi-pass membrane protein</topology>
    </subcellularLocation>
</comment>
<sequence length="237" mass="26293">MCFPPSTSEGCATYPSPVFNPILILVGLTVLISAYAWSNHALMESWILRPYQMARDNSQWYRFLTSGFLHADWGHLLFNMIAFYSFGQLVLNVLVIGTGAPDIDGFGAVGGIWRFLLLYLGGIIVSDIPTYFRHRDDRNYGSLGASGGVASVLFAGVIYSPLNKIYMMFIPVGIPGFIFGFLYLAYSYYQGRRRGDNINHDAHFYGAIYGVVLTLLFMPAAGSAFVKQISQFIGLNT</sequence>
<evidence type="ECO:0000256" key="1">
    <source>
        <dbReference type="ARBA" id="ARBA00004141"/>
    </source>
</evidence>
<dbReference type="EMBL" id="BAABDK010000017">
    <property type="protein sequence ID" value="GAA4038076.1"/>
    <property type="molecule type" value="Genomic_DNA"/>
</dbReference>
<evidence type="ECO:0000256" key="3">
    <source>
        <dbReference type="ARBA" id="ARBA00022692"/>
    </source>
</evidence>
<comment type="caution">
    <text evidence="9">The sequence shown here is derived from an EMBL/GenBank/DDBJ whole genome shotgun (WGS) entry which is preliminary data.</text>
</comment>
<dbReference type="PANTHER" id="PTHR43731:SF14">
    <property type="entry name" value="PRESENILIN-ASSOCIATED RHOMBOID-LIKE PROTEIN, MITOCHONDRIAL"/>
    <property type="match status" value="1"/>
</dbReference>
<evidence type="ECO:0000256" key="4">
    <source>
        <dbReference type="ARBA" id="ARBA00022801"/>
    </source>
</evidence>
<dbReference type="SUPFAM" id="SSF144091">
    <property type="entry name" value="Rhomboid-like"/>
    <property type="match status" value="1"/>
</dbReference>
<evidence type="ECO:0000256" key="6">
    <source>
        <dbReference type="ARBA" id="ARBA00023136"/>
    </source>
</evidence>
<dbReference type="InterPro" id="IPR022764">
    <property type="entry name" value="Peptidase_S54_rhomboid_dom"/>
</dbReference>
<feature type="transmembrane region" description="Helical" evidence="7">
    <location>
        <begin position="207"/>
        <end position="226"/>
    </location>
</feature>
<feature type="transmembrane region" description="Helical" evidence="7">
    <location>
        <begin position="63"/>
        <end position="86"/>
    </location>
</feature>
<reference evidence="10" key="1">
    <citation type="journal article" date="2019" name="Int. J. Syst. Evol. Microbiol.">
        <title>The Global Catalogue of Microorganisms (GCM) 10K type strain sequencing project: providing services to taxonomists for standard genome sequencing and annotation.</title>
        <authorList>
            <consortium name="The Broad Institute Genomics Platform"/>
            <consortium name="The Broad Institute Genome Sequencing Center for Infectious Disease"/>
            <person name="Wu L."/>
            <person name="Ma J."/>
        </authorList>
    </citation>
    <scope>NUCLEOTIDE SEQUENCE [LARGE SCALE GENOMIC DNA]</scope>
    <source>
        <strain evidence="10">JCM 17225</strain>
    </source>
</reference>
<accession>A0ABP7U947</accession>
<evidence type="ECO:0000259" key="8">
    <source>
        <dbReference type="Pfam" id="PF01694"/>
    </source>
</evidence>